<organism evidence="2 3">
    <name type="scientific">Sphingomonas qomolangmaensis</name>
    <dbReference type="NCBI Taxonomy" id="2918765"/>
    <lineage>
        <taxon>Bacteria</taxon>
        <taxon>Pseudomonadati</taxon>
        <taxon>Pseudomonadota</taxon>
        <taxon>Alphaproteobacteria</taxon>
        <taxon>Sphingomonadales</taxon>
        <taxon>Sphingomonadaceae</taxon>
        <taxon>Sphingomonas</taxon>
    </lineage>
</organism>
<evidence type="ECO:0000259" key="1">
    <source>
        <dbReference type="Pfam" id="PF13588"/>
    </source>
</evidence>
<keyword evidence="3" id="KW-1185">Reference proteome</keyword>
<dbReference type="InterPro" id="IPR029464">
    <property type="entry name" value="HSDR_N"/>
</dbReference>
<sequence length="358" mass="39766">MDLGTRILELQKRTVEHREVLLTEEAAKTALVMPFLQSLGYDVFNPSEVVPEFTADVGTKKGEKVDYAICDGGKVTILIECKPSTAELNINHAAQLFRYFSVTDARLAVLTNGVNYQFYSDVEKPNKMDEKPFFTFSMDAIKPTDIKTLEKFAKAGCDIGKIVQEAGNLKIQSLLRKEIEKEFAEPSEEFVRMMAARVHDGRLTPAVKESFGRMLGATISLIIRDLVTDRLSNALNASAPPPSDDAGLGGMTDAAGESVVTTQEEISGFHIVQAIASKLIDPKRVGIRDAKSYCAILLDDNNRKTIARMHFNGLTTKYFGTFVGKDEQRHLIAELTQIYQFAPLLEARLRELDEKIPV</sequence>
<evidence type="ECO:0000313" key="2">
    <source>
        <dbReference type="EMBL" id="UUL81643.1"/>
    </source>
</evidence>
<name>A0ABY5L3V7_9SPHN</name>
<dbReference type="PIRSF" id="PIRSF035009">
    <property type="entry name" value="UCP035009_HSDR_N"/>
    <property type="match status" value="1"/>
</dbReference>
<dbReference type="RefSeq" id="WP_256505335.1">
    <property type="nucleotide sequence ID" value="NZ_CP101740.1"/>
</dbReference>
<proteinExistence type="predicted"/>
<reference evidence="2" key="1">
    <citation type="submission" date="2022-07" db="EMBL/GenBank/DDBJ databases">
        <title>Sphingomonas sp. nov., a novel bacterium isolated from the north slope of the Mount Everest.</title>
        <authorList>
            <person name="Cui X."/>
            <person name="Liu Y."/>
        </authorList>
    </citation>
    <scope>NUCLEOTIDE SEQUENCE</scope>
    <source>
        <strain evidence="2">S5-59</strain>
    </source>
</reference>
<dbReference type="InterPro" id="IPR017035">
    <property type="entry name" value="UCP035009_HsdR_All3000-type"/>
</dbReference>
<accession>A0ABY5L3V7</accession>
<protein>
    <submittedName>
        <fullName evidence="2">Type I restriction enzyme HsdR N-terminal domain-containing protein</fullName>
    </submittedName>
</protein>
<dbReference type="Proteomes" id="UP001058533">
    <property type="component" value="Chromosome"/>
</dbReference>
<dbReference type="EMBL" id="CP101740">
    <property type="protein sequence ID" value="UUL81643.1"/>
    <property type="molecule type" value="Genomic_DNA"/>
</dbReference>
<dbReference type="Pfam" id="PF13588">
    <property type="entry name" value="HSDR_N_2"/>
    <property type="match status" value="1"/>
</dbReference>
<feature type="domain" description="Type I restriction enzyme R protein N-terminal" evidence="1">
    <location>
        <begin position="24"/>
        <end position="128"/>
    </location>
</feature>
<gene>
    <name evidence="2" type="ORF">NMP03_10575</name>
</gene>
<evidence type="ECO:0000313" key="3">
    <source>
        <dbReference type="Proteomes" id="UP001058533"/>
    </source>
</evidence>